<accession>X0TBG1</accession>
<dbReference type="PANTHER" id="PTHR35561:SF1">
    <property type="entry name" value="RNA 2',3'-CYCLIC PHOSPHODIESTERASE"/>
    <property type="match status" value="1"/>
</dbReference>
<comment type="caution">
    <text evidence="2">The sequence shown here is derived from an EMBL/GenBank/DDBJ whole genome shotgun (WGS) entry which is preliminary data.</text>
</comment>
<keyword evidence="1" id="KW-0378">Hydrolase</keyword>
<evidence type="ECO:0000313" key="2">
    <source>
        <dbReference type="EMBL" id="GAF90539.1"/>
    </source>
</evidence>
<dbReference type="Gene3D" id="3.90.1140.10">
    <property type="entry name" value="Cyclic phosphodiesterase"/>
    <property type="match status" value="1"/>
</dbReference>
<evidence type="ECO:0000256" key="1">
    <source>
        <dbReference type="ARBA" id="ARBA00022801"/>
    </source>
</evidence>
<dbReference type="EMBL" id="BARS01012820">
    <property type="protein sequence ID" value="GAF90539.1"/>
    <property type="molecule type" value="Genomic_DNA"/>
</dbReference>
<feature type="non-terminal residue" evidence="2">
    <location>
        <position position="1"/>
    </location>
</feature>
<protein>
    <recommendedName>
        <fullName evidence="3">Phosphoesterase HXTX domain-containing protein</fullName>
    </recommendedName>
</protein>
<dbReference type="PANTHER" id="PTHR35561">
    <property type="entry name" value="RNA 2',3'-CYCLIC PHOSPHODIESTERASE"/>
    <property type="match status" value="1"/>
</dbReference>
<dbReference type="AlphaFoldDB" id="X0TBG1"/>
<dbReference type="GO" id="GO:0008664">
    <property type="term" value="F:RNA 2',3'-cyclic 3'-phosphodiesterase activity"/>
    <property type="evidence" value="ECO:0007669"/>
    <property type="project" value="InterPro"/>
</dbReference>
<dbReference type="GO" id="GO:0004113">
    <property type="term" value="F:2',3'-cyclic-nucleotide 3'-phosphodiesterase activity"/>
    <property type="evidence" value="ECO:0007669"/>
    <property type="project" value="InterPro"/>
</dbReference>
<evidence type="ECO:0008006" key="3">
    <source>
        <dbReference type="Google" id="ProtNLM"/>
    </source>
</evidence>
<gene>
    <name evidence="2" type="ORF">S01H1_22640</name>
</gene>
<sequence>LRIEGWVFLPKPEQPKIVALGIDHSRALSCFRHQLNSVFEEKSIGAGETRRFVPHLTIARATSLFNGATIKSIRFTADFTVKNIDLMKSELHPSGASYSIIQTFSLFQK</sequence>
<organism evidence="2">
    <name type="scientific">marine sediment metagenome</name>
    <dbReference type="NCBI Taxonomy" id="412755"/>
    <lineage>
        <taxon>unclassified sequences</taxon>
        <taxon>metagenomes</taxon>
        <taxon>ecological metagenomes</taxon>
    </lineage>
</organism>
<proteinExistence type="predicted"/>
<dbReference type="InterPro" id="IPR004175">
    <property type="entry name" value="RNA_CPDase"/>
</dbReference>
<reference evidence="2" key="1">
    <citation type="journal article" date="2014" name="Front. Microbiol.">
        <title>High frequency of phylogenetically diverse reductive dehalogenase-homologous genes in deep subseafloor sedimentary metagenomes.</title>
        <authorList>
            <person name="Kawai M."/>
            <person name="Futagami T."/>
            <person name="Toyoda A."/>
            <person name="Takaki Y."/>
            <person name="Nishi S."/>
            <person name="Hori S."/>
            <person name="Arai W."/>
            <person name="Tsubouchi T."/>
            <person name="Morono Y."/>
            <person name="Uchiyama I."/>
            <person name="Ito T."/>
            <person name="Fujiyama A."/>
            <person name="Inagaki F."/>
            <person name="Takami H."/>
        </authorList>
    </citation>
    <scope>NUCLEOTIDE SEQUENCE</scope>
    <source>
        <strain evidence="2">Expedition CK06-06</strain>
    </source>
</reference>
<dbReference type="InterPro" id="IPR009097">
    <property type="entry name" value="Cyclic_Pdiesterase"/>
</dbReference>
<dbReference type="SUPFAM" id="SSF55144">
    <property type="entry name" value="LigT-like"/>
    <property type="match status" value="1"/>
</dbReference>
<name>X0TBG1_9ZZZZ</name>